<dbReference type="Pfam" id="PF13424">
    <property type="entry name" value="TPR_12"/>
    <property type="match status" value="1"/>
</dbReference>
<dbReference type="AlphaFoldDB" id="A0A2H0WSN6"/>
<dbReference type="Proteomes" id="UP000231282">
    <property type="component" value="Unassembled WGS sequence"/>
</dbReference>
<evidence type="ECO:0000313" key="5">
    <source>
        <dbReference type="EMBL" id="PIS14948.1"/>
    </source>
</evidence>
<dbReference type="SUPFAM" id="SSF48452">
    <property type="entry name" value="TPR-like"/>
    <property type="match status" value="1"/>
</dbReference>
<name>A0A2H0WSN6_9BACT</name>
<evidence type="ECO:0000256" key="2">
    <source>
        <dbReference type="ARBA" id="ARBA00022803"/>
    </source>
</evidence>
<feature type="transmembrane region" description="Helical" evidence="4">
    <location>
        <begin position="131"/>
        <end position="148"/>
    </location>
</feature>
<feature type="transmembrane region" description="Helical" evidence="4">
    <location>
        <begin position="213"/>
        <end position="229"/>
    </location>
</feature>
<feature type="transmembrane region" description="Helical" evidence="4">
    <location>
        <begin position="241"/>
        <end position="263"/>
    </location>
</feature>
<gene>
    <name evidence="5" type="ORF">COT63_02540</name>
</gene>
<feature type="transmembrane region" description="Helical" evidence="4">
    <location>
        <begin position="385"/>
        <end position="405"/>
    </location>
</feature>
<keyword evidence="1" id="KW-0677">Repeat</keyword>
<dbReference type="PROSITE" id="PS50005">
    <property type="entry name" value="TPR"/>
    <property type="match status" value="4"/>
</dbReference>
<feature type="transmembrane region" description="Helical" evidence="4">
    <location>
        <begin position="275"/>
        <end position="296"/>
    </location>
</feature>
<keyword evidence="4" id="KW-0812">Transmembrane</keyword>
<feature type="repeat" description="TPR" evidence="3">
    <location>
        <begin position="549"/>
        <end position="582"/>
    </location>
</feature>
<dbReference type="Pfam" id="PF13414">
    <property type="entry name" value="TPR_11"/>
    <property type="match status" value="1"/>
</dbReference>
<evidence type="ECO:0000313" key="6">
    <source>
        <dbReference type="Proteomes" id="UP000231282"/>
    </source>
</evidence>
<feature type="repeat" description="TPR" evidence="3">
    <location>
        <begin position="480"/>
        <end position="513"/>
    </location>
</feature>
<dbReference type="PROSITE" id="PS50293">
    <property type="entry name" value="TPR_REGION"/>
    <property type="match status" value="2"/>
</dbReference>
<dbReference type="Gene3D" id="1.25.40.10">
    <property type="entry name" value="Tetratricopeptide repeat domain"/>
    <property type="match status" value="2"/>
</dbReference>
<comment type="caution">
    <text evidence="5">The sequence shown here is derived from an EMBL/GenBank/DDBJ whole genome shotgun (WGS) entry which is preliminary data.</text>
</comment>
<dbReference type="PANTHER" id="PTHR44227:SF3">
    <property type="entry name" value="PROTEIN O-MANNOSYL-TRANSFERASE TMTC4"/>
    <property type="match status" value="1"/>
</dbReference>
<evidence type="ECO:0000256" key="4">
    <source>
        <dbReference type="SAM" id="Phobius"/>
    </source>
</evidence>
<protein>
    <submittedName>
        <fullName evidence="5">Uncharacterized protein</fullName>
    </submittedName>
</protein>
<proteinExistence type="predicted"/>
<accession>A0A2H0WSN6</accession>
<dbReference type="InterPro" id="IPR011990">
    <property type="entry name" value="TPR-like_helical_dom_sf"/>
</dbReference>
<sequence length="631" mass="73206">MILIVIRMTRTVMKLNHKQKKYLKKNIGKKPLLEISADIKIPQEEIKNYLQKIWDKKKYENFWAKQEKNTIIKIFGKNLSFKNWVNKNRWHILLLVALVLVTYANSVNNAFLSDDIAGIVNNPSIGNIKSIFSNPFAFFHVFIYYATNRILGSSPAAFRIVNIFFHLGTALSLYFLLSLLFPPTVGFITALLFSVHPLLCESVVWISAGYNAYSAFWVLTSFSFYILSGQRKNKSQYWLSIFFYFIALGSSEKVIAFPIILFLYQIITKKIRKEWLRLIPFFILSFIWGIYLLGAFGSRVASLQQNFYQPISEVSTPGQFITATFQQTVVAASSYLSLIFWPKNLTLYHSEMNFTKIEYVAMVFIFLLYLGSIIYFYFRDKRVSFWLAFFIIILSPTLTPYGISWIVAERYAYLASIGIFTTIAYGLDKLRKTKKREVFVSLILGLIIIALSTRTIIRNVDWKDQDHLWLATAKTSPSSPQNHNNLGDLYYRQNQPQKAIEEFKKAIALKPDYADVYHNLANVYYLQMNDSDEAIKNYQKAAEINPKLWQSYQNLGKIYFDRQEYPAAEMALKKSLEINSQNLTLYSNLALLYLRTNKQDEAKKILQEALSIDPKNQEIIQLFNQLNSANP</sequence>
<evidence type="ECO:0000256" key="1">
    <source>
        <dbReference type="ARBA" id="ARBA00022737"/>
    </source>
</evidence>
<evidence type="ECO:0000256" key="3">
    <source>
        <dbReference type="PROSITE-ProRule" id="PRU00339"/>
    </source>
</evidence>
<feature type="transmembrane region" description="Helical" evidence="4">
    <location>
        <begin position="411"/>
        <end position="427"/>
    </location>
</feature>
<dbReference type="InterPro" id="IPR019734">
    <property type="entry name" value="TPR_rpt"/>
</dbReference>
<keyword evidence="4" id="KW-1133">Transmembrane helix</keyword>
<feature type="repeat" description="TPR" evidence="3">
    <location>
        <begin position="583"/>
        <end position="616"/>
    </location>
</feature>
<dbReference type="InterPro" id="IPR052346">
    <property type="entry name" value="O-mannosyl-transferase_TMTC"/>
</dbReference>
<feature type="repeat" description="TPR" evidence="3">
    <location>
        <begin position="515"/>
        <end position="548"/>
    </location>
</feature>
<reference evidence="6" key="1">
    <citation type="submission" date="2017-09" db="EMBL/GenBank/DDBJ databases">
        <title>Depth-based differentiation of microbial function through sediment-hosted aquifers and enrichment of novel symbionts in the deep terrestrial subsurface.</title>
        <authorList>
            <person name="Probst A.J."/>
            <person name="Ladd B."/>
            <person name="Jarett J.K."/>
            <person name="Geller-Mcgrath D.E."/>
            <person name="Sieber C.M.K."/>
            <person name="Emerson J.B."/>
            <person name="Anantharaman K."/>
            <person name="Thomas B.C."/>
            <person name="Malmstrom R."/>
            <person name="Stieglmeier M."/>
            <person name="Klingl A."/>
            <person name="Woyke T."/>
            <person name="Ryan C.M."/>
            <person name="Banfield J.F."/>
        </authorList>
    </citation>
    <scope>NUCLEOTIDE SEQUENCE [LARGE SCALE GENOMIC DNA]</scope>
</reference>
<organism evidence="5 6">
    <name type="scientific">Candidatus Shapirobacteria bacterium CG09_land_8_20_14_0_10_38_17</name>
    <dbReference type="NCBI Taxonomy" id="1974884"/>
    <lineage>
        <taxon>Bacteria</taxon>
        <taxon>Candidatus Shapironibacteriota</taxon>
    </lineage>
</organism>
<keyword evidence="2 3" id="KW-0802">TPR repeat</keyword>
<dbReference type="SMART" id="SM00028">
    <property type="entry name" value="TPR"/>
    <property type="match status" value="4"/>
</dbReference>
<keyword evidence="4" id="KW-0472">Membrane</keyword>
<feature type="transmembrane region" description="Helical" evidence="4">
    <location>
        <begin position="92"/>
        <end position="111"/>
    </location>
</feature>
<dbReference type="EMBL" id="PEZH01000051">
    <property type="protein sequence ID" value="PIS14948.1"/>
    <property type="molecule type" value="Genomic_DNA"/>
</dbReference>
<dbReference type="PANTHER" id="PTHR44227">
    <property type="match status" value="1"/>
</dbReference>
<feature type="transmembrane region" description="Helical" evidence="4">
    <location>
        <begin position="359"/>
        <end position="378"/>
    </location>
</feature>
<feature type="transmembrane region" description="Helical" evidence="4">
    <location>
        <begin position="439"/>
        <end position="457"/>
    </location>
</feature>